<proteinExistence type="predicted"/>
<name>A0A931GHS8_9ACTN</name>
<sequence>MSYPVRIFVLIAIVAGLAWWAPWRQFTEAVALPPGFEGYNGSHYRVARPAGWRPQQGSDDLGHRYMEFNGPATRDGAYSGQARVAEWEQWPHELETKLVQFRSSAQKSGQRVVKEEPVVVKGAVSAYRFELSQRSRTATGASVSLRSIDTFALTEDQVLLQLTVRVPQGDEGDDGRVPEILKSFQARSERRGPFDLLPDIKFPELKLT</sequence>
<organism evidence="2 3">
    <name type="scientific">Actinomadura viridis</name>
    <dbReference type="NCBI Taxonomy" id="58110"/>
    <lineage>
        <taxon>Bacteria</taxon>
        <taxon>Bacillati</taxon>
        <taxon>Actinomycetota</taxon>
        <taxon>Actinomycetes</taxon>
        <taxon>Streptosporangiales</taxon>
        <taxon>Thermomonosporaceae</taxon>
        <taxon>Actinomadura</taxon>
    </lineage>
</organism>
<evidence type="ECO:0000313" key="2">
    <source>
        <dbReference type="EMBL" id="MBG6087227.1"/>
    </source>
</evidence>
<keyword evidence="3" id="KW-1185">Reference proteome</keyword>
<keyword evidence="1" id="KW-0472">Membrane</keyword>
<dbReference type="RefSeq" id="WP_197010121.1">
    <property type="nucleotide sequence ID" value="NZ_BAABES010000006.1"/>
</dbReference>
<evidence type="ECO:0000256" key="1">
    <source>
        <dbReference type="SAM" id="Phobius"/>
    </source>
</evidence>
<dbReference type="EMBL" id="JADOUA010000001">
    <property type="protein sequence ID" value="MBG6087227.1"/>
    <property type="molecule type" value="Genomic_DNA"/>
</dbReference>
<evidence type="ECO:0000313" key="3">
    <source>
        <dbReference type="Proteomes" id="UP000614047"/>
    </source>
</evidence>
<dbReference type="AlphaFoldDB" id="A0A931GHS8"/>
<comment type="caution">
    <text evidence="2">The sequence shown here is derived from an EMBL/GenBank/DDBJ whole genome shotgun (WGS) entry which is preliminary data.</text>
</comment>
<feature type="transmembrane region" description="Helical" evidence="1">
    <location>
        <begin position="7"/>
        <end position="23"/>
    </location>
</feature>
<keyword evidence="1" id="KW-1133">Transmembrane helix</keyword>
<reference evidence="2" key="1">
    <citation type="submission" date="2020-11" db="EMBL/GenBank/DDBJ databases">
        <title>Sequencing the genomes of 1000 actinobacteria strains.</title>
        <authorList>
            <person name="Klenk H.-P."/>
        </authorList>
    </citation>
    <scope>NUCLEOTIDE SEQUENCE</scope>
    <source>
        <strain evidence="2">DSM 43175</strain>
    </source>
</reference>
<keyword evidence="1" id="KW-0812">Transmembrane</keyword>
<protein>
    <submittedName>
        <fullName evidence="2">Uncharacterized protein</fullName>
    </submittedName>
</protein>
<gene>
    <name evidence="2" type="ORF">IW256_001340</name>
</gene>
<accession>A0A931GHS8</accession>
<dbReference type="Proteomes" id="UP000614047">
    <property type="component" value="Unassembled WGS sequence"/>
</dbReference>